<accession>A0A366U859</accession>
<dbReference type="AlphaFoldDB" id="A0A366U859"/>
<organism evidence="3 5">
    <name type="scientific">Enterococcus gallinarum</name>
    <dbReference type="NCBI Taxonomy" id="1353"/>
    <lineage>
        <taxon>Bacteria</taxon>
        <taxon>Bacillati</taxon>
        <taxon>Bacillota</taxon>
        <taxon>Bacilli</taxon>
        <taxon>Lactobacillales</taxon>
        <taxon>Enterococcaceae</taxon>
        <taxon>Enterococcus</taxon>
    </lineage>
</organism>
<reference evidence="4 6" key="2">
    <citation type="submission" date="2020-03" db="EMBL/GenBank/DDBJ databases">
        <title>Characterization of ganglioside-mimicking enterococci.</title>
        <authorList>
            <person name="Patry R.T."/>
            <person name="Nothaft H."/>
            <person name="Bridger R."/>
            <person name="Shajahan A."/>
            <person name="Huynh S."/>
            <person name="Sanchez S."/>
            <person name="Azadi P."/>
            <person name="Cooper K."/>
            <person name="Miller W.G."/>
            <person name="Parker C.T."/>
            <person name="Wells L."/>
            <person name="Szymanski C.M."/>
        </authorList>
    </citation>
    <scope>NUCLEOTIDE SEQUENCE [LARGE SCALE GENOMIC DNA]</scope>
    <source>
        <strain evidence="4 6">EGM181</strain>
    </source>
</reference>
<feature type="compositionally biased region" description="Basic and acidic residues" evidence="1">
    <location>
        <begin position="22"/>
        <end position="60"/>
    </location>
</feature>
<evidence type="ECO:0000256" key="1">
    <source>
        <dbReference type="SAM" id="MobiDB-lite"/>
    </source>
</evidence>
<dbReference type="Proteomes" id="UP000439965">
    <property type="component" value="Unassembled WGS sequence"/>
</dbReference>
<evidence type="ECO:0000313" key="4">
    <source>
        <dbReference type="EMBL" id="QOG27618.1"/>
    </source>
</evidence>
<evidence type="ECO:0000313" key="3">
    <source>
        <dbReference type="EMBL" id="MXS26608.1"/>
    </source>
</evidence>
<evidence type="ECO:0000313" key="2">
    <source>
        <dbReference type="EMBL" id="MDT2691076.1"/>
    </source>
</evidence>
<sequence length="110" mass="12613">MGSLKDEKDVIVGSAKEKIGEWINNEKMEQEGKEQANEAKAKKDHRQQQVDEIEDRHDELDAQPGDKTLETLGRDRLLNENEDTDAAKISSTERRDADHLKHYTGIEEKL</sequence>
<evidence type="ECO:0000313" key="5">
    <source>
        <dbReference type="Proteomes" id="UP000439965"/>
    </source>
</evidence>
<evidence type="ECO:0000313" key="6">
    <source>
        <dbReference type="Proteomes" id="UP000516696"/>
    </source>
</evidence>
<reference evidence="3 5" key="1">
    <citation type="submission" date="2019-04" db="EMBL/GenBank/DDBJ databases">
        <title>Step-wise assembly of the neonatal virome modulated by breast feeding.</title>
        <authorList>
            <person name="Liang G."/>
            <person name="Bushman F."/>
        </authorList>
    </citation>
    <scope>NUCLEOTIDE SEQUENCE [LARGE SCALE GENOMIC DNA]</scope>
    <source>
        <strain evidence="3 5">E3404</strain>
    </source>
</reference>
<reference evidence="2" key="3">
    <citation type="submission" date="2023-03" db="EMBL/GenBank/DDBJ databases">
        <authorList>
            <person name="Shen W."/>
            <person name="Cai J."/>
        </authorList>
    </citation>
    <scope>NUCLEOTIDE SEQUENCE</scope>
    <source>
        <strain evidence="2">K69-2</strain>
    </source>
</reference>
<dbReference type="EMBL" id="JARPZN010000010">
    <property type="protein sequence ID" value="MDT2691076.1"/>
    <property type="molecule type" value="Genomic_DNA"/>
</dbReference>
<name>A0A366U859_ENTGA</name>
<feature type="compositionally biased region" description="Basic and acidic residues" evidence="1">
    <location>
        <begin position="67"/>
        <end position="79"/>
    </location>
</feature>
<dbReference type="Proteomes" id="UP001183682">
    <property type="component" value="Unassembled WGS sequence"/>
</dbReference>
<dbReference type="Proteomes" id="UP000516696">
    <property type="component" value="Chromosome"/>
</dbReference>
<protein>
    <submittedName>
        <fullName evidence="3">CsbD family protein</fullName>
    </submittedName>
</protein>
<dbReference type="EMBL" id="WVTI01000009">
    <property type="protein sequence ID" value="MXS26608.1"/>
    <property type="molecule type" value="Genomic_DNA"/>
</dbReference>
<gene>
    <name evidence="4" type="ORF">EGM181_10310</name>
    <name evidence="3" type="ORF">GTI89_11110</name>
    <name evidence="2" type="ORF">P7E30_12925</name>
</gene>
<dbReference type="EMBL" id="CP050485">
    <property type="protein sequence ID" value="QOG27618.1"/>
    <property type="molecule type" value="Genomic_DNA"/>
</dbReference>
<feature type="region of interest" description="Disordered" evidence="1">
    <location>
        <begin position="22"/>
        <end position="110"/>
    </location>
</feature>
<proteinExistence type="predicted"/>
<feature type="compositionally biased region" description="Basic and acidic residues" evidence="1">
    <location>
        <begin position="91"/>
        <end position="110"/>
    </location>
</feature>
<dbReference type="RefSeq" id="WP_003126493.1">
    <property type="nucleotide sequence ID" value="NZ_BTSN01000005.1"/>
</dbReference>